<dbReference type="EMBL" id="SSMQ01000005">
    <property type="protein sequence ID" value="TKD11882.1"/>
    <property type="molecule type" value="Genomic_DNA"/>
</dbReference>
<sequence length="434" mass="46512">MGSSEEALIRLGRRIGAEQDEILRRRAPDPEARARLFTADAARRAHPSRQTRKRFVGAALGVAAAACLLLCFVVAQRPLTFHVGAGEGAYAGRAGAFIATPTGRMVPVVFSDGTRLRIQPDSSVRIASVDRAGGRVVLENGALEATVVHHEGTRWLVDSGPFEILVTGTRFHVAWDLAAERLTLHLVEGSVVVAGPILGEGIALRSGDTLEVNRKEGRFVIHRDNPETREAPDVPQNAAEPPSLPEDPPEKTTDAPPPPAPHVPRAAPPRKTTLPPAPPGPSWRDLAASGKYKDALEAADREGLGAIYEAGSAADLRDLGDAARLTGDTARAVEAFSALRRRFPADEQAAEAAFLLGIIAFDKQGAHAEAARWFATYLRERPRGRLAREAAGRLLEARLRSGDKPLAREAARAYLRDFPGGPHTEVARAAAEDE</sequence>
<dbReference type="GO" id="GO:0016989">
    <property type="term" value="F:sigma factor antagonist activity"/>
    <property type="evidence" value="ECO:0007669"/>
    <property type="project" value="TreeGrafter"/>
</dbReference>
<dbReference type="SUPFAM" id="SSF48452">
    <property type="entry name" value="TPR-like"/>
    <property type="match status" value="1"/>
</dbReference>
<dbReference type="AlphaFoldDB" id="A0A4U1JH39"/>
<dbReference type="RefSeq" id="WP_136928156.1">
    <property type="nucleotide sequence ID" value="NZ_SSMQ01000005.1"/>
</dbReference>
<dbReference type="Gene3D" id="1.25.40.10">
    <property type="entry name" value="Tetratricopeptide repeat domain"/>
    <property type="match status" value="1"/>
</dbReference>
<dbReference type="PANTHER" id="PTHR30273">
    <property type="entry name" value="PERIPLASMIC SIGNAL SENSOR AND SIGMA FACTOR ACTIVATOR FECR-RELATED"/>
    <property type="match status" value="1"/>
</dbReference>
<evidence type="ECO:0000313" key="4">
    <source>
        <dbReference type="EMBL" id="TKD11882.1"/>
    </source>
</evidence>
<gene>
    <name evidence="4" type="ORF">E8A74_07060</name>
</gene>
<dbReference type="Pfam" id="PF04773">
    <property type="entry name" value="FecR"/>
    <property type="match status" value="1"/>
</dbReference>
<keyword evidence="5" id="KW-1185">Reference proteome</keyword>
<dbReference type="InterPro" id="IPR011990">
    <property type="entry name" value="TPR-like_helical_dom_sf"/>
</dbReference>
<evidence type="ECO:0000256" key="2">
    <source>
        <dbReference type="SAM" id="Phobius"/>
    </source>
</evidence>
<comment type="caution">
    <text evidence="4">The sequence shown here is derived from an EMBL/GenBank/DDBJ whole genome shotgun (WGS) entry which is preliminary data.</text>
</comment>
<feature type="region of interest" description="Disordered" evidence="1">
    <location>
        <begin position="217"/>
        <end position="286"/>
    </location>
</feature>
<keyword evidence="2" id="KW-0812">Transmembrane</keyword>
<accession>A0A4U1JH39</accession>
<keyword evidence="2" id="KW-0472">Membrane</keyword>
<dbReference type="InterPro" id="IPR012373">
    <property type="entry name" value="Ferrdict_sens_TM"/>
</dbReference>
<reference evidence="4 5" key="1">
    <citation type="submission" date="2019-04" db="EMBL/GenBank/DDBJ databases">
        <authorList>
            <person name="Li Y."/>
            <person name="Wang J."/>
        </authorList>
    </citation>
    <scope>NUCLEOTIDE SEQUENCE [LARGE SCALE GENOMIC DNA]</scope>
    <source>
        <strain evidence="4 5">DSM 14668</strain>
    </source>
</reference>
<dbReference type="OrthoDB" id="8641865at2"/>
<evidence type="ECO:0000259" key="3">
    <source>
        <dbReference type="Pfam" id="PF04773"/>
    </source>
</evidence>
<dbReference type="Pfam" id="PF13432">
    <property type="entry name" value="TPR_16"/>
    <property type="match status" value="1"/>
</dbReference>
<feature type="transmembrane region" description="Helical" evidence="2">
    <location>
        <begin position="55"/>
        <end position="75"/>
    </location>
</feature>
<feature type="compositionally biased region" description="Low complexity" evidence="1">
    <location>
        <begin position="263"/>
        <end position="274"/>
    </location>
</feature>
<evidence type="ECO:0000256" key="1">
    <source>
        <dbReference type="SAM" id="MobiDB-lite"/>
    </source>
</evidence>
<dbReference type="Proteomes" id="UP000309215">
    <property type="component" value="Unassembled WGS sequence"/>
</dbReference>
<protein>
    <submittedName>
        <fullName evidence="4">Tetratricopeptide repeat protein</fullName>
    </submittedName>
</protein>
<dbReference type="InterPro" id="IPR006860">
    <property type="entry name" value="FecR"/>
</dbReference>
<name>A0A4U1JH39_9BACT</name>
<feature type="compositionally biased region" description="Basic and acidic residues" evidence="1">
    <location>
        <begin position="217"/>
        <end position="232"/>
    </location>
</feature>
<proteinExistence type="predicted"/>
<evidence type="ECO:0000313" key="5">
    <source>
        <dbReference type="Proteomes" id="UP000309215"/>
    </source>
</evidence>
<dbReference type="PANTHER" id="PTHR30273:SF2">
    <property type="entry name" value="PROTEIN FECR"/>
    <property type="match status" value="1"/>
</dbReference>
<dbReference type="Gene3D" id="2.60.120.1440">
    <property type="match status" value="1"/>
</dbReference>
<organism evidence="4 5">
    <name type="scientific">Polyangium fumosum</name>
    <dbReference type="NCBI Taxonomy" id="889272"/>
    <lineage>
        <taxon>Bacteria</taxon>
        <taxon>Pseudomonadati</taxon>
        <taxon>Myxococcota</taxon>
        <taxon>Polyangia</taxon>
        <taxon>Polyangiales</taxon>
        <taxon>Polyangiaceae</taxon>
        <taxon>Polyangium</taxon>
    </lineage>
</organism>
<feature type="domain" description="FecR protein" evidence="3">
    <location>
        <begin position="98"/>
        <end position="191"/>
    </location>
</feature>
<keyword evidence="2" id="KW-1133">Transmembrane helix</keyword>